<comment type="caution">
    <text evidence="1">The sequence shown here is derived from an EMBL/GenBank/DDBJ whole genome shotgun (WGS) entry which is preliminary data.</text>
</comment>
<keyword evidence="2" id="KW-1185">Reference proteome</keyword>
<accession>A0A066RMA4</accession>
<protein>
    <submittedName>
        <fullName evidence="1">Uncharacterized protein</fullName>
    </submittedName>
</protein>
<dbReference type="AlphaFoldDB" id="A0A066RMA4"/>
<dbReference type="RefSeq" id="WP_036752092.1">
    <property type="nucleotide sequence ID" value="NZ_JAGSGC010000006.1"/>
</dbReference>
<organism evidence="1 2">
    <name type="scientific">Photobacterium galatheae</name>
    <dbReference type="NCBI Taxonomy" id="1654360"/>
    <lineage>
        <taxon>Bacteria</taxon>
        <taxon>Pseudomonadati</taxon>
        <taxon>Pseudomonadota</taxon>
        <taxon>Gammaproteobacteria</taxon>
        <taxon>Vibrionales</taxon>
        <taxon>Vibrionaceae</taxon>
        <taxon>Photobacterium</taxon>
    </lineage>
</organism>
<dbReference type="STRING" id="1654360.EA58_10685"/>
<sequence length="78" mass="8864">MTLEDVLRNIQKLDPEHTIYVQGNWGPDAQATVCSEPEDGQAPPEFTYFLEVFLVQELMEDAPRLSVQSLIEYAIHDA</sequence>
<gene>
    <name evidence="1" type="ORF">EA58_10685</name>
</gene>
<dbReference type="OrthoDB" id="5917469at2"/>
<proteinExistence type="predicted"/>
<evidence type="ECO:0000313" key="1">
    <source>
        <dbReference type="EMBL" id="KDM91484.1"/>
    </source>
</evidence>
<name>A0A066RMA4_9GAMM</name>
<dbReference type="Proteomes" id="UP000027192">
    <property type="component" value="Unassembled WGS sequence"/>
</dbReference>
<evidence type="ECO:0000313" key="2">
    <source>
        <dbReference type="Proteomes" id="UP000027192"/>
    </source>
</evidence>
<reference evidence="1 2" key="1">
    <citation type="submission" date="2014-04" db="EMBL/GenBank/DDBJ databases">
        <title>Draft genome sequence of Photobacterium halotolerans S2753: a solonamide, ngercheumicin and holomycin producer.</title>
        <authorList>
            <person name="Machado H.R."/>
            <person name="Gram L."/>
        </authorList>
    </citation>
    <scope>NUCLEOTIDE SEQUENCE [LARGE SCALE GENOMIC DNA]</scope>
    <source>
        <strain evidence="1 2">S2753</strain>
    </source>
</reference>
<dbReference type="EMBL" id="JMIB01000021">
    <property type="protein sequence ID" value="KDM91484.1"/>
    <property type="molecule type" value="Genomic_DNA"/>
</dbReference>